<gene>
    <name evidence="2" type="ORF">UT63_C0021G0012</name>
</gene>
<proteinExistence type="predicted"/>
<accession>A0A0G0PYI6</accession>
<protein>
    <submittedName>
        <fullName evidence="2">FeS assembly protein SufD</fullName>
    </submittedName>
</protein>
<organism evidence="2 3">
    <name type="scientific">Candidatus Gottesmanbacteria bacterium GW2011_GWC2_39_8</name>
    <dbReference type="NCBI Taxonomy" id="1618450"/>
    <lineage>
        <taxon>Bacteria</taxon>
        <taxon>Candidatus Gottesmaniibacteriota</taxon>
    </lineage>
</organism>
<dbReference type="PANTHER" id="PTHR43575:SF1">
    <property type="entry name" value="PROTEIN ABCI7, CHLOROPLASTIC"/>
    <property type="match status" value="1"/>
</dbReference>
<reference evidence="2 3" key="1">
    <citation type="journal article" date="2015" name="Nature">
        <title>rRNA introns, odd ribosomes, and small enigmatic genomes across a large radiation of phyla.</title>
        <authorList>
            <person name="Brown C.T."/>
            <person name="Hug L.A."/>
            <person name="Thomas B.C."/>
            <person name="Sharon I."/>
            <person name="Castelle C.J."/>
            <person name="Singh A."/>
            <person name="Wilkins M.J."/>
            <person name="Williams K.H."/>
            <person name="Banfield J.F."/>
        </authorList>
    </citation>
    <scope>NUCLEOTIDE SEQUENCE [LARGE SCALE GENOMIC DNA]</scope>
</reference>
<dbReference type="PANTHER" id="PTHR43575">
    <property type="entry name" value="PROTEIN ABCI7, CHLOROPLASTIC"/>
    <property type="match status" value="1"/>
</dbReference>
<evidence type="ECO:0000259" key="1">
    <source>
        <dbReference type="Pfam" id="PF01458"/>
    </source>
</evidence>
<dbReference type="GO" id="GO:0016226">
    <property type="term" value="P:iron-sulfur cluster assembly"/>
    <property type="evidence" value="ECO:0007669"/>
    <property type="project" value="InterPro"/>
</dbReference>
<dbReference type="InterPro" id="IPR000825">
    <property type="entry name" value="SUF_FeS_clus_asmbl_SufBD_core"/>
</dbReference>
<dbReference type="Proteomes" id="UP000034539">
    <property type="component" value="Unassembled WGS sequence"/>
</dbReference>
<dbReference type="SUPFAM" id="SSF101960">
    <property type="entry name" value="Stabilizer of iron transporter SufD"/>
    <property type="match status" value="1"/>
</dbReference>
<dbReference type="Pfam" id="PF01458">
    <property type="entry name" value="SUFBD_core"/>
    <property type="match status" value="1"/>
</dbReference>
<name>A0A0G0PYI6_9BACT</name>
<comment type="caution">
    <text evidence="2">The sequence shown here is derived from an EMBL/GenBank/DDBJ whole genome shotgun (WGS) entry which is preliminary data.</text>
</comment>
<sequence>MKSQKSKVPPKFLRKFYKVNKSQKYKLKVKNREDKGKIIEFINENESSKVYNLENEKNKIFLIFLNKSGVSNIKINIGKNVKADILGVIIGGKDQTIKLYTDQEHVKKGGVSNLLVKSVLFDRAQFSYDGLIKIHKGADKSNAYQKNQNLLMSYNAKAISRPALEILADDVRCTHGVTVGQLDREQLFYLNSRGLDDPEAKKLLVLGFLNEVLMRIPDIHIVEKYQKKILNEVEKYLK</sequence>
<dbReference type="InterPro" id="IPR037284">
    <property type="entry name" value="SUF_FeS_clus_asmbl_SufBD_sf"/>
</dbReference>
<feature type="domain" description="SUF system FeS cluster assembly SufBD core" evidence="1">
    <location>
        <begin position="72"/>
        <end position="208"/>
    </location>
</feature>
<dbReference type="AlphaFoldDB" id="A0A0G0PYI6"/>
<evidence type="ECO:0000313" key="3">
    <source>
        <dbReference type="Proteomes" id="UP000034539"/>
    </source>
</evidence>
<dbReference type="EMBL" id="LBXN01000021">
    <property type="protein sequence ID" value="KKR33204.1"/>
    <property type="molecule type" value="Genomic_DNA"/>
</dbReference>
<evidence type="ECO:0000313" key="2">
    <source>
        <dbReference type="EMBL" id="KKR33204.1"/>
    </source>
</evidence>
<dbReference type="InterPro" id="IPR055346">
    <property type="entry name" value="Fe-S_cluster_assembly_SufBD"/>
</dbReference>